<protein>
    <submittedName>
        <fullName evidence="2">Succinoglycan biosynthesis protein ExoV</fullName>
    </submittedName>
</protein>
<dbReference type="AlphaFoldDB" id="A0A285IUI1"/>
<dbReference type="RefSeq" id="WP_097111163.1">
    <property type="nucleotide sequence ID" value="NZ_OBEB01000003.1"/>
</dbReference>
<accession>A0A285IUI1</accession>
<proteinExistence type="predicted"/>
<sequence>MKLYYFKDDEGNFGDDLNPWLWQQLFPNFFNDSDEELFVGVGTLLNHRIPAAPAVTIFGSGHGYGQLPSIDSNWRFYCVRGPLTAKTLGLPAEIAITDPASLAPLFHKHDIEKKYKISFMPHCESARLGDWATVCKLAGINYLDPRKPFLEVFDGIRQSETLLTEAMHGAILADSFRVPWIPVKAYDHISEYKWQDWLQSVQVEANFSSLKPVWRGDYNVTTKQKLKNILKRRLQETPLWRSTWDKPPKRASNGQHVIDVTEAIIAIANNSVPKLSAQHVFDRNTSKLIEKVDLFKKDHGI</sequence>
<evidence type="ECO:0000259" key="1">
    <source>
        <dbReference type="Pfam" id="PF04230"/>
    </source>
</evidence>
<organism evidence="2 3">
    <name type="scientific">Arsukibacterium tuosuense</name>
    <dbReference type="NCBI Taxonomy" id="1323745"/>
    <lineage>
        <taxon>Bacteria</taxon>
        <taxon>Pseudomonadati</taxon>
        <taxon>Pseudomonadota</taxon>
        <taxon>Gammaproteobacteria</taxon>
        <taxon>Chromatiales</taxon>
        <taxon>Chromatiaceae</taxon>
        <taxon>Arsukibacterium</taxon>
    </lineage>
</organism>
<dbReference type="Proteomes" id="UP000219353">
    <property type="component" value="Unassembled WGS sequence"/>
</dbReference>
<dbReference type="InterPro" id="IPR007345">
    <property type="entry name" value="Polysacch_pyruvyl_Trfase"/>
</dbReference>
<gene>
    <name evidence="2" type="ORF">SAMN06297280_1925</name>
</gene>
<reference evidence="3" key="1">
    <citation type="submission" date="2017-09" db="EMBL/GenBank/DDBJ databases">
        <authorList>
            <person name="Varghese N."/>
            <person name="Submissions S."/>
        </authorList>
    </citation>
    <scope>NUCLEOTIDE SEQUENCE [LARGE SCALE GENOMIC DNA]</scope>
    <source>
        <strain evidence="3">CGMCC 1.12461</strain>
    </source>
</reference>
<dbReference type="Pfam" id="PF04230">
    <property type="entry name" value="PS_pyruv_trans"/>
    <property type="match status" value="1"/>
</dbReference>
<evidence type="ECO:0000313" key="2">
    <source>
        <dbReference type="EMBL" id="SNY51638.1"/>
    </source>
</evidence>
<dbReference type="EMBL" id="OBEB01000003">
    <property type="protein sequence ID" value="SNY51638.1"/>
    <property type="molecule type" value="Genomic_DNA"/>
</dbReference>
<feature type="domain" description="Polysaccharide pyruvyl transferase" evidence="1">
    <location>
        <begin position="108"/>
        <end position="183"/>
    </location>
</feature>
<name>A0A285IUI1_9GAMM</name>
<evidence type="ECO:0000313" key="3">
    <source>
        <dbReference type="Proteomes" id="UP000219353"/>
    </source>
</evidence>
<keyword evidence="3" id="KW-1185">Reference proteome</keyword>
<dbReference type="OrthoDB" id="9803627at2"/>